<reference evidence="1" key="1">
    <citation type="submission" date="2019-08" db="EMBL/GenBank/DDBJ databases">
        <authorList>
            <person name="Kucharzyk K."/>
            <person name="Murdoch R.W."/>
            <person name="Higgins S."/>
            <person name="Loffler F."/>
        </authorList>
    </citation>
    <scope>NUCLEOTIDE SEQUENCE</scope>
</reference>
<comment type="caution">
    <text evidence="1">The sequence shown here is derived from an EMBL/GenBank/DDBJ whole genome shotgun (WGS) entry which is preliminary data.</text>
</comment>
<organism evidence="1">
    <name type="scientific">bioreactor metagenome</name>
    <dbReference type="NCBI Taxonomy" id="1076179"/>
    <lineage>
        <taxon>unclassified sequences</taxon>
        <taxon>metagenomes</taxon>
        <taxon>ecological metagenomes</taxon>
    </lineage>
</organism>
<protein>
    <submittedName>
        <fullName evidence="1">Uncharacterized protein</fullName>
    </submittedName>
</protein>
<dbReference type="EMBL" id="VSSQ01013863">
    <property type="protein sequence ID" value="MPM52441.1"/>
    <property type="molecule type" value="Genomic_DNA"/>
</dbReference>
<sequence length="92" mass="10075">MGTVAKPATRLDAKFTTPIHTITAFSDTNGTITPNGNIRVISKDSPTFTFIPKIGYEVAQLLIDGIIENNPSNTYTFTNVTDDHVISVMFKK</sequence>
<gene>
    <name evidence="1" type="ORF">SDC9_99200</name>
</gene>
<dbReference type="AlphaFoldDB" id="A0A645AJG8"/>
<proteinExistence type="predicted"/>
<name>A0A645AJG8_9ZZZZ</name>
<accession>A0A645AJG8</accession>
<evidence type="ECO:0000313" key="1">
    <source>
        <dbReference type="EMBL" id="MPM52441.1"/>
    </source>
</evidence>